<dbReference type="AlphaFoldDB" id="A0A9D1SZF4"/>
<dbReference type="Gene3D" id="3.40.630.30">
    <property type="match status" value="1"/>
</dbReference>
<proteinExistence type="predicted"/>
<evidence type="ECO:0000259" key="1">
    <source>
        <dbReference type="PROSITE" id="PS51186"/>
    </source>
</evidence>
<dbReference type="InterPro" id="IPR000182">
    <property type="entry name" value="GNAT_dom"/>
</dbReference>
<accession>A0A9D1SZF4</accession>
<feature type="domain" description="N-acetyltransferase" evidence="1">
    <location>
        <begin position="5"/>
        <end position="154"/>
    </location>
</feature>
<organism evidence="2 3">
    <name type="scientific">Candidatus Aphodoplasma excrementigallinarum</name>
    <dbReference type="NCBI Taxonomy" id="2840673"/>
    <lineage>
        <taxon>Bacteria</taxon>
        <taxon>Bacillati</taxon>
        <taxon>Bacillota</taxon>
        <taxon>Clostridia</taxon>
        <taxon>Eubacteriales</taxon>
        <taxon>Candidatus Aphodoplasma</taxon>
    </lineage>
</organism>
<dbReference type="PROSITE" id="PS51186">
    <property type="entry name" value="GNAT"/>
    <property type="match status" value="1"/>
</dbReference>
<evidence type="ECO:0000313" key="3">
    <source>
        <dbReference type="Proteomes" id="UP000886743"/>
    </source>
</evidence>
<dbReference type="EMBL" id="DVOF01000075">
    <property type="protein sequence ID" value="HIV02440.1"/>
    <property type="molecule type" value="Genomic_DNA"/>
</dbReference>
<gene>
    <name evidence="2" type="ORF">IAC74_02605</name>
</gene>
<reference evidence="2" key="2">
    <citation type="journal article" date="2021" name="PeerJ">
        <title>Extensive microbial diversity within the chicken gut microbiome revealed by metagenomics and culture.</title>
        <authorList>
            <person name="Gilroy R."/>
            <person name="Ravi A."/>
            <person name="Getino M."/>
            <person name="Pursley I."/>
            <person name="Horton D.L."/>
            <person name="Alikhan N.F."/>
            <person name="Baker D."/>
            <person name="Gharbi K."/>
            <person name="Hall N."/>
            <person name="Watson M."/>
            <person name="Adriaenssens E.M."/>
            <person name="Foster-Nyarko E."/>
            <person name="Jarju S."/>
            <person name="Secka A."/>
            <person name="Antonio M."/>
            <person name="Oren A."/>
            <person name="Chaudhuri R.R."/>
            <person name="La Ragione R."/>
            <person name="Hildebrand F."/>
            <person name="Pallen M.J."/>
        </authorList>
    </citation>
    <scope>NUCLEOTIDE SEQUENCE</scope>
    <source>
        <strain evidence="2">4920</strain>
    </source>
</reference>
<reference evidence="2" key="1">
    <citation type="submission" date="2020-10" db="EMBL/GenBank/DDBJ databases">
        <authorList>
            <person name="Gilroy R."/>
        </authorList>
    </citation>
    <scope>NUCLEOTIDE SEQUENCE</scope>
    <source>
        <strain evidence="2">4920</strain>
    </source>
</reference>
<dbReference type="Pfam" id="PF13527">
    <property type="entry name" value="Acetyltransf_9"/>
    <property type="match status" value="1"/>
</dbReference>
<dbReference type="InterPro" id="IPR016181">
    <property type="entry name" value="Acyl_CoA_acyltransferase"/>
</dbReference>
<dbReference type="Proteomes" id="UP000886743">
    <property type="component" value="Unassembled WGS sequence"/>
</dbReference>
<sequence>MELQKQIRDNAALRHSFNALAKKTFGISFEGWYRDGCWSDSYLPYALTEGDAVVANAAVNRMDFLWQGQVRRYIQIGTVMTDSRYRNRGLSRRLITEILHDWQARCDGVFLFANDTVLDFYPKFGFSAVQEFQHRKTVKQNRIGAAAARRLSLDDADDRRLFELFSRKENPFAALQLLDRYGLTMFHSSFWRDCIYYAEAYDAVLVAEHDGSTLLCCDIFGGSGHALGDVLSAVMREETQTVRFGFTPQDTAGCSAQPFQDEDTTLFVLDGKENLFADHALMFPLLSHA</sequence>
<protein>
    <submittedName>
        <fullName evidence="2">GNAT family N-acetyltransferase</fullName>
    </submittedName>
</protein>
<comment type="caution">
    <text evidence="2">The sequence shown here is derived from an EMBL/GenBank/DDBJ whole genome shotgun (WGS) entry which is preliminary data.</text>
</comment>
<evidence type="ECO:0000313" key="2">
    <source>
        <dbReference type="EMBL" id="HIV02440.1"/>
    </source>
</evidence>
<dbReference type="GO" id="GO:0016747">
    <property type="term" value="F:acyltransferase activity, transferring groups other than amino-acyl groups"/>
    <property type="evidence" value="ECO:0007669"/>
    <property type="project" value="InterPro"/>
</dbReference>
<name>A0A9D1SZF4_9FIRM</name>
<dbReference type="SUPFAM" id="SSF55729">
    <property type="entry name" value="Acyl-CoA N-acyltransferases (Nat)"/>
    <property type="match status" value="1"/>
</dbReference>